<comment type="caution">
    <text evidence="7">The sequence shown here is derived from an EMBL/GenBank/DDBJ whole genome shotgun (WGS) entry which is preliminary data.</text>
</comment>
<reference evidence="7 8" key="1">
    <citation type="submission" date="2017-02" db="EMBL/GenBank/DDBJ databases">
        <title>Genomic diversity within the haloalkaliphilic genus Thioalkalivibrio.</title>
        <authorList>
            <person name="Ahn A.-C."/>
            <person name="Meier-Kolthoff J."/>
            <person name="Overmars L."/>
            <person name="Richter M."/>
            <person name="Woyke T."/>
            <person name="Sorokin D.Y."/>
            <person name="Muyzer G."/>
        </authorList>
    </citation>
    <scope>NUCLEOTIDE SEQUENCE [LARGE SCALE GENOMIC DNA]</scope>
    <source>
        <strain evidence="7 8">HL17</strain>
    </source>
</reference>
<keyword evidence="5 6" id="KW-0233">DNA recombination</keyword>
<keyword evidence="6" id="KW-0814">Transposable element</keyword>
<keyword evidence="8" id="KW-1185">Reference proteome</keyword>
<proteinExistence type="inferred from homology"/>
<dbReference type="EMBL" id="MUZR01000012">
    <property type="protein sequence ID" value="OOC10664.1"/>
    <property type="molecule type" value="Genomic_DNA"/>
</dbReference>
<dbReference type="GO" id="GO:0004803">
    <property type="term" value="F:transposase activity"/>
    <property type="evidence" value="ECO:0007669"/>
    <property type="project" value="UniProtKB-UniRule"/>
</dbReference>
<evidence type="ECO:0000256" key="1">
    <source>
        <dbReference type="ARBA" id="ARBA00002190"/>
    </source>
</evidence>
<dbReference type="PANTHER" id="PTHR33217:SF9">
    <property type="entry name" value="MUTATOR FAMILY TRANSPOSASE"/>
    <property type="match status" value="1"/>
</dbReference>
<dbReference type="OrthoDB" id="9779930at2"/>
<dbReference type="NCBIfam" id="NF033543">
    <property type="entry name" value="transpos_IS256"/>
    <property type="match status" value="1"/>
</dbReference>
<name>A0A1V2ZZZ1_9GAMM</name>
<dbReference type="GO" id="GO:0006313">
    <property type="term" value="P:DNA transposition"/>
    <property type="evidence" value="ECO:0007669"/>
    <property type="project" value="UniProtKB-UniRule"/>
</dbReference>
<protein>
    <recommendedName>
        <fullName evidence="6">Mutator family transposase</fullName>
    </recommendedName>
</protein>
<evidence type="ECO:0000256" key="3">
    <source>
        <dbReference type="ARBA" id="ARBA00022578"/>
    </source>
</evidence>
<evidence type="ECO:0000256" key="5">
    <source>
        <dbReference type="ARBA" id="ARBA00023172"/>
    </source>
</evidence>
<evidence type="ECO:0000256" key="6">
    <source>
        <dbReference type="RuleBase" id="RU365089"/>
    </source>
</evidence>
<dbReference type="Proteomes" id="UP000189177">
    <property type="component" value="Unassembled WGS sequence"/>
</dbReference>
<comment type="similarity">
    <text evidence="2 6">Belongs to the transposase mutator family.</text>
</comment>
<evidence type="ECO:0000313" key="7">
    <source>
        <dbReference type="EMBL" id="OOC10664.1"/>
    </source>
</evidence>
<evidence type="ECO:0000256" key="4">
    <source>
        <dbReference type="ARBA" id="ARBA00023125"/>
    </source>
</evidence>
<feature type="non-terminal residue" evidence="7">
    <location>
        <position position="398"/>
    </location>
</feature>
<dbReference type="Pfam" id="PF00872">
    <property type="entry name" value="Transposase_mut"/>
    <property type="match status" value="1"/>
</dbReference>
<comment type="function">
    <text evidence="1 6">Required for the transposition of the insertion element.</text>
</comment>
<gene>
    <name evidence="7" type="ORF">B1A74_04610</name>
</gene>
<keyword evidence="4 6" id="KW-0238">DNA-binding</keyword>
<evidence type="ECO:0000256" key="2">
    <source>
        <dbReference type="ARBA" id="ARBA00010961"/>
    </source>
</evidence>
<accession>A0A1V2ZZZ1</accession>
<dbReference type="GO" id="GO:0003677">
    <property type="term" value="F:DNA binding"/>
    <property type="evidence" value="ECO:0007669"/>
    <property type="project" value="UniProtKB-UniRule"/>
</dbReference>
<organism evidence="7 8">
    <name type="scientific">Thioalkalivibrio halophilus</name>
    <dbReference type="NCBI Taxonomy" id="252474"/>
    <lineage>
        <taxon>Bacteria</taxon>
        <taxon>Pseudomonadati</taxon>
        <taxon>Pseudomonadota</taxon>
        <taxon>Gammaproteobacteria</taxon>
        <taxon>Chromatiales</taxon>
        <taxon>Ectothiorhodospiraceae</taxon>
        <taxon>Thioalkalivibrio</taxon>
    </lineage>
</organism>
<dbReference type="PANTHER" id="PTHR33217">
    <property type="entry name" value="TRANSPOSASE FOR INSERTION SEQUENCE ELEMENT IS1081"/>
    <property type="match status" value="1"/>
</dbReference>
<keyword evidence="3 6" id="KW-0815">Transposition</keyword>
<dbReference type="PROSITE" id="PS01007">
    <property type="entry name" value="TRANSPOSASE_MUTATOR"/>
    <property type="match status" value="1"/>
</dbReference>
<dbReference type="RefSeq" id="WP_077243908.1">
    <property type="nucleotide sequence ID" value="NZ_MUZR01000012.1"/>
</dbReference>
<sequence>MAHDTTDLPNGPEDPLTDLLRRGARDLIKQAVEAELQTFMETYAEDRLPDGRRAVVRNGYQPERRVQTGIGDVPVQVPKTRDRSGGGRHFTSRLLPPYLRRARSVEELLPWLYLKGVSSGDFQEALSALLGEQAQGLSASTLGRLKQQWLTEHADWRERDLSAHRYSYWWADGIHFNLRGDDDERACVLVIIGVLPDGTKEFVALDDGMRESEQSWYELLVRLRDHQGLANGPKLAIGDGALGFWKALAQVYPNTHRQRCWVHKTANVLNKLPKRSQPKAKSALQAIWMAETRADAEKAFDAFLTAYDDKYPKATETLRKDRETLLTFYDFPAAHWQSIRTTNPIESTFATVRLRTAKTRGCVTRNTVLSLTFKLGQSAQKRWRRLRGYEWLDKLERG</sequence>
<evidence type="ECO:0000313" key="8">
    <source>
        <dbReference type="Proteomes" id="UP000189177"/>
    </source>
</evidence>
<dbReference type="InterPro" id="IPR001207">
    <property type="entry name" value="Transposase_mutator"/>
</dbReference>
<dbReference type="AlphaFoldDB" id="A0A1V2ZZZ1"/>